<proteinExistence type="predicted"/>
<name>A0AAF0PW08_SOLVR</name>
<evidence type="ECO:0000313" key="2">
    <source>
        <dbReference type="Proteomes" id="UP001234989"/>
    </source>
</evidence>
<gene>
    <name evidence="1" type="ORF">MTR67_005267</name>
</gene>
<protein>
    <submittedName>
        <fullName evidence="1">Uncharacterized protein</fullName>
    </submittedName>
</protein>
<accession>A0AAF0PW08</accession>
<keyword evidence="2" id="KW-1185">Reference proteome</keyword>
<sequence>TFLIPIAQLPKGITHSYKLGFAQTWRHCKNPSKSFATISSSTPNSS</sequence>
<evidence type="ECO:0000313" key="1">
    <source>
        <dbReference type="EMBL" id="WMV11882.1"/>
    </source>
</evidence>
<dbReference type="EMBL" id="CP133612">
    <property type="protein sequence ID" value="WMV11882.1"/>
    <property type="molecule type" value="Genomic_DNA"/>
</dbReference>
<feature type="non-terminal residue" evidence="1">
    <location>
        <position position="1"/>
    </location>
</feature>
<dbReference type="AlphaFoldDB" id="A0AAF0PW08"/>
<reference evidence="1" key="1">
    <citation type="submission" date="2023-08" db="EMBL/GenBank/DDBJ databases">
        <title>A de novo genome assembly of Solanum verrucosum Schlechtendal, a Mexican diploid species geographically isolated from the other diploid A-genome species in potato relatives.</title>
        <authorList>
            <person name="Hosaka K."/>
        </authorList>
    </citation>
    <scope>NUCLEOTIDE SEQUENCE</scope>
    <source>
        <tissue evidence="1">Young leaves</tissue>
    </source>
</reference>
<dbReference type="Proteomes" id="UP001234989">
    <property type="component" value="Chromosome 1"/>
</dbReference>
<organism evidence="1 2">
    <name type="scientific">Solanum verrucosum</name>
    <dbReference type="NCBI Taxonomy" id="315347"/>
    <lineage>
        <taxon>Eukaryota</taxon>
        <taxon>Viridiplantae</taxon>
        <taxon>Streptophyta</taxon>
        <taxon>Embryophyta</taxon>
        <taxon>Tracheophyta</taxon>
        <taxon>Spermatophyta</taxon>
        <taxon>Magnoliopsida</taxon>
        <taxon>eudicotyledons</taxon>
        <taxon>Gunneridae</taxon>
        <taxon>Pentapetalae</taxon>
        <taxon>asterids</taxon>
        <taxon>lamiids</taxon>
        <taxon>Solanales</taxon>
        <taxon>Solanaceae</taxon>
        <taxon>Solanoideae</taxon>
        <taxon>Solaneae</taxon>
        <taxon>Solanum</taxon>
    </lineage>
</organism>